<keyword evidence="3" id="KW-1185">Reference proteome</keyword>
<sequence length="88" mass="9921">MWLSLMMLASAFGEDIDTVVLALNVKGEVCPGGWARPMTRMMSERLKESSSSDSLPEKSTTVRTNSLEATEIQVKWRMASYERNCFLN</sequence>
<dbReference type="EMBL" id="CAAALY010018071">
    <property type="protein sequence ID" value="VEL13536.1"/>
    <property type="molecule type" value="Genomic_DNA"/>
</dbReference>
<reference evidence="2" key="1">
    <citation type="submission" date="2018-11" db="EMBL/GenBank/DDBJ databases">
        <authorList>
            <consortium name="Pathogen Informatics"/>
        </authorList>
    </citation>
    <scope>NUCLEOTIDE SEQUENCE</scope>
</reference>
<organism evidence="2 3">
    <name type="scientific">Protopolystoma xenopodis</name>
    <dbReference type="NCBI Taxonomy" id="117903"/>
    <lineage>
        <taxon>Eukaryota</taxon>
        <taxon>Metazoa</taxon>
        <taxon>Spiralia</taxon>
        <taxon>Lophotrochozoa</taxon>
        <taxon>Platyhelminthes</taxon>
        <taxon>Monogenea</taxon>
        <taxon>Polyopisthocotylea</taxon>
        <taxon>Polystomatidea</taxon>
        <taxon>Polystomatidae</taxon>
        <taxon>Protopolystoma</taxon>
    </lineage>
</organism>
<feature type="region of interest" description="Disordered" evidence="1">
    <location>
        <begin position="44"/>
        <end position="64"/>
    </location>
</feature>
<accession>A0A3S5CJJ8</accession>
<protein>
    <submittedName>
        <fullName evidence="2">Uncharacterized protein</fullName>
    </submittedName>
</protein>
<evidence type="ECO:0000256" key="1">
    <source>
        <dbReference type="SAM" id="MobiDB-lite"/>
    </source>
</evidence>
<evidence type="ECO:0000313" key="2">
    <source>
        <dbReference type="EMBL" id="VEL13536.1"/>
    </source>
</evidence>
<proteinExistence type="predicted"/>
<dbReference type="Proteomes" id="UP000784294">
    <property type="component" value="Unassembled WGS sequence"/>
</dbReference>
<dbReference type="AlphaFoldDB" id="A0A3S5CJJ8"/>
<evidence type="ECO:0000313" key="3">
    <source>
        <dbReference type="Proteomes" id="UP000784294"/>
    </source>
</evidence>
<gene>
    <name evidence="2" type="ORF">PXEA_LOCUS6976</name>
</gene>
<name>A0A3S5CJJ8_9PLAT</name>
<comment type="caution">
    <text evidence="2">The sequence shown here is derived from an EMBL/GenBank/DDBJ whole genome shotgun (WGS) entry which is preliminary data.</text>
</comment>